<dbReference type="FunFam" id="3.30.470.20:FF:000010">
    <property type="entry name" value="Glutathione synthetase"/>
    <property type="match status" value="1"/>
</dbReference>
<dbReference type="UniPathway" id="UPA00142">
    <property type="reaction ID" value="UER00210"/>
</dbReference>
<dbReference type="InterPro" id="IPR004215">
    <property type="entry name" value="GSHS_N"/>
</dbReference>
<name>V2UKJ2_9GAMM</name>
<evidence type="ECO:0000313" key="13">
    <source>
        <dbReference type="Proteomes" id="UP000018418"/>
    </source>
</evidence>
<keyword evidence="6 10" id="KW-0547">Nucleotide-binding</keyword>
<evidence type="ECO:0000256" key="7">
    <source>
        <dbReference type="ARBA" id="ARBA00022840"/>
    </source>
</evidence>
<sequence length="312" mass="35124">MRVLVVMDPIENVNLKKDSTMAMLWTASRRGHDLGYALQQDLYIDQGKAFGLIAPLKVFEDYQHYYELGEKQKQSLADYDVILMRKDPPFDMNFVYTTYILEQAEREGAWIINKPQSLRDCNEKLFATQFPELQVPTLVTSQESLMREFITEHGDVIVKPLDGMGGMGIFRLFQDGVNIGSTLELLTQNGQQPIMAQRYIPEIVEGDKRILMVNGEPIPYCLARIPQNGEVRGNLAAGGLGQARPLSENDKKIAEKVGPFLREKGLVFVGLDVIGNYVTEINVTSPTCIREIDAQFGTSIADTLFDVLERGR</sequence>
<evidence type="ECO:0000256" key="8">
    <source>
        <dbReference type="ARBA" id="ARBA00022842"/>
    </source>
</evidence>
<feature type="domain" description="ATP-grasp" evidence="11">
    <location>
        <begin position="123"/>
        <end position="309"/>
    </location>
</feature>
<dbReference type="InterPro" id="IPR016185">
    <property type="entry name" value="PreATP-grasp_dom_sf"/>
</dbReference>
<keyword evidence="7 10" id="KW-0067">ATP-binding</keyword>
<comment type="caution">
    <text evidence="12">The sequence shown here is derived from an EMBL/GenBank/DDBJ whole genome shotgun (WGS) entry which is preliminary data.</text>
</comment>
<dbReference type="EC" id="6.3.2.3" evidence="10"/>
<keyword evidence="4 10" id="KW-0317">Glutathione biosynthesis</keyword>
<keyword evidence="13" id="KW-1185">Reference proteome</keyword>
<dbReference type="Proteomes" id="UP000018418">
    <property type="component" value="Unassembled WGS sequence"/>
</dbReference>
<dbReference type="STRING" id="396323.VH98_04725"/>
<keyword evidence="9" id="KW-0464">Manganese</keyword>
<keyword evidence="5" id="KW-0479">Metal-binding</keyword>
<dbReference type="EMBL" id="AYEU01000007">
    <property type="protein sequence ID" value="ESK50487.1"/>
    <property type="molecule type" value="Genomic_DNA"/>
</dbReference>
<dbReference type="GO" id="GO:0005524">
    <property type="term" value="F:ATP binding"/>
    <property type="evidence" value="ECO:0007669"/>
    <property type="project" value="UniProtKB-UniRule"/>
</dbReference>
<dbReference type="InterPro" id="IPR011761">
    <property type="entry name" value="ATP-grasp"/>
</dbReference>
<dbReference type="Pfam" id="PF02955">
    <property type="entry name" value="GSH-S_ATP"/>
    <property type="match status" value="1"/>
</dbReference>
<dbReference type="Pfam" id="PF02951">
    <property type="entry name" value="GSH-S_N"/>
    <property type="match status" value="1"/>
</dbReference>
<comment type="similarity">
    <text evidence="10">Belongs to the prokaryotic GSH synthase family.</text>
</comment>
<dbReference type="OrthoDB" id="9785415at2"/>
<dbReference type="InterPro" id="IPR004218">
    <property type="entry name" value="GSHS_ATP-bd"/>
</dbReference>
<accession>V2UKJ2</accession>
<comment type="cofactor">
    <cofactor evidence="1">
        <name>Mn(2+)</name>
        <dbReference type="ChEBI" id="CHEBI:29035"/>
    </cofactor>
</comment>
<dbReference type="SUPFAM" id="SSF56059">
    <property type="entry name" value="Glutathione synthetase ATP-binding domain-like"/>
    <property type="match status" value="1"/>
</dbReference>
<dbReference type="PROSITE" id="PS50975">
    <property type="entry name" value="ATP_GRASP"/>
    <property type="match status" value="1"/>
</dbReference>
<dbReference type="SUPFAM" id="SSF52440">
    <property type="entry name" value="PreATP-grasp domain"/>
    <property type="match status" value="1"/>
</dbReference>
<evidence type="ECO:0000256" key="2">
    <source>
        <dbReference type="ARBA" id="ARBA00001946"/>
    </source>
</evidence>
<gene>
    <name evidence="10" type="primary">gshB</name>
    <name evidence="12" type="ORF">P255_02469</name>
</gene>
<evidence type="ECO:0000256" key="4">
    <source>
        <dbReference type="ARBA" id="ARBA00022684"/>
    </source>
</evidence>
<evidence type="ECO:0000256" key="10">
    <source>
        <dbReference type="HAMAP-Rule" id="MF_00162"/>
    </source>
</evidence>
<dbReference type="Gene3D" id="3.30.470.20">
    <property type="entry name" value="ATP-grasp fold, B domain"/>
    <property type="match status" value="1"/>
</dbReference>
<keyword evidence="3 10" id="KW-0436">Ligase</keyword>
<evidence type="ECO:0000256" key="1">
    <source>
        <dbReference type="ARBA" id="ARBA00001936"/>
    </source>
</evidence>
<dbReference type="Gene3D" id="3.30.1490.20">
    <property type="entry name" value="ATP-grasp fold, A domain"/>
    <property type="match status" value="1"/>
</dbReference>
<reference evidence="12 13" key="1">
    <citation type="submission" date="2013-10" db="EMBL/GenBank/DDBJ databases">
        <title>The Genome Sequence of Acinetobacter brisouii CIP 110357.</title>
        <authorList>
            <consortium name="The Broad Institute Genomics Platform"/>
            <consortium name="The Broad Institute Genome Sequencing Center for Infectious Disease"/>
            <person name="Cerqueira G."/>
            <person name="Feldgarden M."/>
            <person name="Courvalin P."/>
            <person name="Grillot-Courvalin C."/>
            <person name="Clermont D."/>
            <person name="Rocha E."/>
            <person name="Yoon E.-J."/>
            <person name="Nemec A."/>
            <person name="Young S.K."/>
            <person name="Zeng Q."/>
            <person name="Gargeya S."/>
            <person name="Fitzgerald M."/>
            <person name="Abouelleil A."/>
            <person name="Alvarado L."/>
            <person name="Berlin A.M."/>
            <person name="Chapman S.B."/>
            <person name="Gainer-Dewar J."/>
            <person name="Goldberg J."/>
            <person name="Gnerre S."/>
            <person name="Griggs A."/>
            <person name="Gujja S."/>
            <person name="Hansen M."/>
            <person name="Howarth C."/>
            <person name="Imamovic A."/>
            <person name="Ireland A."/>
            <person name="Larimer J."/>
            <person name="McCowan C."/>
            <person name="Murphy C."/>
            <person name="Pearson M."/>
            <person name="Poon T.W."/>
            <person name="Priest M."/>
            <person name="Roberts A."/>
            <person name="Saif S."/>
            <person name="Shea T."/>
            <person name="Sykes S."/>
            <person name="Wortman J."/>
            <person name="Nusbaum C."/>
            <person name="Birren B."/>
        </authorList>
    </citation>
    <scope>NUCLEOTIDE SEQUENCE [LARGE SCALE GENOMIC DNA]</scope>
    <source>
        <strain evidence="12 13">CIP 110357</strain>
    </source>
</reference>
<dbReference type="RefSeq" id="WP_004902689.1">
    <property type="nucleotide sequence ID" value="NZ_BBTI01000005.1"/>
</dbReference>
<dbReference type="FunFam" id="3.40.50.20:FF:000009">
    <property type="entry name" value="Glutathione synthetase"/>
    <property type="match status" value="1"/>
</dbReference>
<evidence type="ECO:0000256" key="9">
    <source>
        <dbReference type="ARBA" id="ARBA00023211"/>
    </source>
</evidence>
<dbReference type="HOGENOM" id="CLU_068239_0_0_6"/>
<dbReference type="NCBIfam" id="TIGR01380">
    <property type="entry name" value="glut_syn"/>
    <property type="match status" value="1"/>
</dbReference>
<dbReference type="GO" id="GO:0046872">
    <property type="term" value="F:metal ion binding"/>
    <property type="evidence" value="ECO:0007669"/>
    <property type="project" value="UniProtKB-KW"/>
</dbReference>
<protein>
    <recommendedName>
        <fullName evidence="10">Glutathione synthetase</fullName>
        <ecNumber evidence="10">6.3.2.3</ecNumber>
    </recommendedName>
    <alternativeName>
        <fullName evidence="10">GSH synthetase</fullName>
        <shortName evidence="10">GSH-S</shortName>
        <shortName evidence="10">GSHase</shortName>
    </alternativeName>
    <alternativeName>
        <fullName evidence="10">Glutathione synthase</fullName>
    </alternativeName>
</protein>
<evidence type="ECO:0000259" key="11">
    <source>
        <dbReference type="PROSITE" id="PS50975"/>
    </source>
</evidence>
<comment type="catalytic activity">
    <reaction evidence="10">
        <text>gamma-L-glutamyl-L-cysteine + glycine + ATP = glutathione + ADP + phosphate + H(+)</text>
        <dbReference type="Rhea" id="RHEA:13557"/>
        <dbReference type="ChEBI" id="CHEBI:15378"/>
        <dbReference type="ChEBI" id="CHEBI:30616"/>
        <dbReference type="ChEBI" id="CHEBI:43474"/>
        <dbReference type="ChEBI" id="CHEBI:57305"/>
        <dbReference type="ChEBI" id="CHEBI:57925"/>
        <dbReference type="ChEBI" id="CHEBI:58173"/>
        <dbReference type="ChEBI" id="CHEBI:456216"/>
        <dbReference type="EC" id="6.3.2.3"/>
    </reaction>
</comment>
<comment type="cofactor">
    <cofactor evidence="2">
        <name>Mg(2+)</name>
        <dbReference type="ChEBI" id="CHEBI:18420"/>
    </cofactor>
</comment>
<dbReference type="InterPro" id="IPR006284">
    <property type="entry name" value="Glut_synth_pro"/>
</dbReference>
<evidence type="ECO:0000313" key="12">
    <source>
        <dbReference type="EMBL" id="ESK50487.1"/>
    </source>
</evidence>
<dbReference type="PANTHER" id="PTHR21621:SF4">
    <property type="entry name" value="GLUTATHIONE SYNTHETASE"/>
    <property type="match status" value="1"/>
</dbReference>
<dbReference type="PANTHER" id="PTHR21621">
    <property type="entry name" value="RIBOSOMAL PROTEIN S6 MODIFICATION PROTEIN"/>
    <property type="match status" value="1"/>
</dbReference>
<dbReference type="GO" id="GO:0004363">
    <property type="term" value="F:glutathione synthase activity"/>
    <property type="evidence" value="ECO:0007669"/>
    <property type="project" value="UniProtKB-UniRule"/>
</dbReference>
<dbReference type="GO" id="GO:0005737">
    <property type="term" value="C:cytoplasm"/>
    <property type="evidence" value="ECO:0007669"/>
    <property type="project" value="TreeGrafter"/>
</dbReference>
<evidence type="ECO:0000256" key="3">
    <source>
        <dbReference type="ARBA" id="ARBA00022598"/>
    </source>
</evidence>
<dbReference type="NCBIfam" id="NF003573">
    <property type="entry name" value="PRK05246.1"/>
    <property type="match status" value="1"/>
</dbReference>
<dbReference type="PATRIC" id="fig|1341683.3.peg.2445"/>
<keyword evidence="8" id="KW-0460">Magnesium</keyword>
<comment type="pathway">
    <text evidence="10">Sulfur metabolism; glutathione biosynthesis; glutathione from L-cysteine and L-glutamate: step 2/2.</text>
</comment>
<evidence type="ECO:0000256" key="5">
    <source>
        <dbReference type="ARBA" id="ARBA00022723"/>
    </source>
</evidence>
<dbReference type="InterPro" id="IPR013815">
    <property type="entry name" value="ATP_grasp_subdomain_1"/>
</dbReference>
<dbReference type="AlphaFoldDB" id="V2UKJ2"/>
<proteinExistence type="inferred from homology"/>
<dbReference type="HAMAP" id="MF_00162">
    <property type="entry name" value="GSH_S"/>
    <property type="match status" value="1"/>
</dbReference>
<organism evidence="12 13">
    <name type="scientific">Acinetobacter brisouii CIP 110357</name>
    <dbReference type="NCBI Taxonomy" id="1341683"/>
    <lineage>
        <taxon>Bacteria</taxon>
        <taxon>Pseudomonadati</taxon>
        <taxon>Pseudomonadota</taxon>
        <taxon>Gammaproteobacteria</taxon>
        <taxon>Moraxellales</taxon>
        <taxon>Moraxellaceae</taxon>
        <taxon>Acinetobacter</taxon>
    </lineage>
</organism>
<dbReference type="Gene3D" id="3.40.50.20">
    <property type="match status" value="1"/>
</dbReference>
<evidence type="ECO:0000256" key="6">
    <source>
        <dbReference type="ARBA" id="ARBA00022741"/>
    </source>
</evidence>